<dbReference type="EMBL" id="HBGH01012445">
    <property type="protein sequence ID" value="CAD9234841.1"/>
    <property type="molecule type" value="Transcribed_RNA"/>
</dbReference>
<keyword evidence="1" id="KW-1133">Transmembrane helix</keyword>
<evidence type="ECO:0000313" key="2">
    <source>
        <dbReference type="EMBL" id="CAD9234841.1"/>
    </source>
</evidence>
<gene>
    <name evidence="2" type="ORF">CCAE0312_LOCUS6931</name>
</gene>
<proteinExistence type="predicted"/>
<keyword evidence="1" id="KW-0472">Membrane</keyword>
<name>A0A7S1XFY9_9RHOD</name>
<feature type="transmembrane region" description="Helical" evidence="1">
    <location>
        <begin position="36"/>
        <end position="54"/>
    </location>
</feature>
<accession>A0A7S1XFY9</accession>
<feature type="transmembrane region" description="Helical" evidence="1">
    <location>
        <begin position="12"/>
        <end position="30"/>
    </location>
</feature>
<organism evidence="2">
    <name type="scientific">Compsopogon caeruleus</name>
    <dbReference type="NCBI Taxonomy" id="31354"/>
    <lineage>
        <taxon>Eukaryota</taxon>
        <taxon>Rhodophyta</taxon>
        <taxon>Compsopogonophyceae</taxon>
        <taxon>Compsopogonales</taxon>
        <taxon>Compsopogonaceae</taxon>
        <taxon>Compsopogon</taxon>
    </lineage>
</organism>
<evidence type="ECO:0000256" key="1">
    <source>
        <dbReference type="SAM" id="Phobius"/>
    </source>
</evidence>
<protein>
    <submittedName>
        <fullName evidence="2">Uncharacterized protein</fullName>
    </submittedName>
</protein>
<dbReference type="AlphaFoldDB" id="A0A7S1XFY9"/>
<sequence length="92" mass="9915">MAVGCASSALGVIMILCANIILTVIEVNTIGVDARLFLQIFILLILVWITFTIVRTMQSILLFLKELGESGDYTANSFVPGMTMSESLDATA</sequence>
<keyword evidence="1" id="KW-0812">Transmembrane</keyword>
<reference evidence="2" key="1">
    <citation type="submission" date="2021-01" db="EMBL/GenBank/DDBJ databases">
        <authorList>
            <person name="Corre E."/>
            <person name="Pelletier E."/>
            <person name="Niang G."/>
            <person name="Scheremetjew M."/>
            <person name="Finn R."/>
            <person name="Kale V."/>
            <person name="Holt S."/>
            <person name="Cochrane G."/>
            <person name="Meng A."/>
            <person name="Brown T."/>
            <person name="Cohen L."/>
        </authorList>
    </citation>
    <scope>NUCLEOTIDE SEQUENCE</scope>
    <source>
        <strain evidence="2">SAG 36.94</strain>
    </source>
</reference>